<dbReference type="Proteomes" id="UP000688137">
    <property type="component" value="Unassembled WGS sequence"/>
</dbReference>
<comment type="caution">
    <text evidence="1">The sequence shown here is derived from an EMBL/GenBank/DDBJ whole genome shotgun (WGS) entry which is preliminary data.</text>
</comment>
<name>A0A8S1MUR0_PARPR</name>
<protein>
    <submittedName>
        <fullName evidence="1">Uncharacterized protein</fullName>
    </submittedName>
</protein>
<reference evidence="1" key="1">
    <citation type="submission" date="2021-01" db="EMBL/GenBank/DDBJ databases">
        <authorList>
            <consortium name="Genoscope - CEA"/>
            <person name="William W."/>
        </authorList>
    </citation>
    <scope>NUCLEOTIDE SEQUENCE</scope>
</reference>
<dbReference type="AlphaFoldDB" id="A0A8S1MUR0"/>
<dbReference type="EMBL" id="CAJJDM010000066">
    <property type="protein sequence ID" value="CAD8080555.1"/>
    <property type="molecule type" value="Genomic_DNA"/>
</dbReference>
<organism evidence="1 2">
    <name type="scientific">Paramecium primaurelia</name>
    <dbReference type="NCBI Taxonomy" id="5886"/>
    <lineage>
        <taxon>Eukaryota</taxon>
        <taxon>Sar</taxon>
        <taxon>Alveolata</taxon>
        <taxon>Ciliophora</taxon>
        <taxon>Intramacronucleata</taxon>
        <taxon>Oligohymenophorea</taxon>
        <taxon>Peniculida</taxon>
        <taxon>Parameciidae</taxon>
        <taxon>Paramecium</taxon>
    </lineage>
</organism>
<evidence type="ECO:0000313" key="2">
    <source>
        <dbReference type="Proteomes" id="UP000688137"/>
    </source>
</evidence>
<proteinExistence type="predicted"/>
<sequence>MKKNLQEKIEKLTKCQTTNQNRYSRGHQQILSNITSKQKYILISYSLIIFKNLRSQFCYYLIQILVFSKNKIFQLQMNNRHQFYQRTFFMEKENIIIFQKVLNIRIFDYVIDFTVLFLSRFMNLIFSLTCTIQGFEKVIQNFPLNNLVFIFEEQKIMISKDITQNKYSKIYYTISLSESLRNTNSLINFEFFMGKVFLIHQEIFPQAIMKSKAIQQTLKFLIKSCIWKASCVLSTKRERAQLIIWMLESIVFQYIDQKAQLQQN</sequence>
<evidence type="ECO:0000313" key="1">
    <source>
        <dbReference type="EMBL" id="CAD8080555.1"/>
    </source>
</evidence>
<gene>
    <name evidence="1" type="ORF">PPRIM_AZ9-3.1.T0640016</name>
</gene>
<accession>A0A8S1MUR0</accession>
<keyword evidence="2" id="KW-1185">Reference proteome</keyword>